<protein>
    <submittedName>
        <fullName evidence="1">Uncharacterized protein</fullName>
    </submittedName>
</protein>
<dbReference type="Proteomes" id="UP001064048">
    <property type="component" value="Chromosome 23"/>
</dbReference>
<keyword evidence="2" id="KW-1185">Reference proteome</keyword>
<gene>
    <name evidence="1" type="ORF">MSG28_013474</name>
</gene>
<evidence type="ECO:0000313" key="1">
    <source>
        <dbReference type="EMBL" id="KAI8439799.1"/>
    </source>
</evidence>
<accession>A0ACC0KTV4</accession>
<sequence length="458" mass="51176">MSIQPALWNRTSIPHTVETERKKCGICGDAYNIPEPRPHELGGTFGLGVITAEYLPGATIATTTQLTASHLGYWEFKLCPDPTNNDQACFDQYVLQLENGETKYYPTNGSTTYNVNYKLPAGLVCDHCVLQWRYRAGNNWGICSNGTTGSGCGKQEEFRACSDITIGIPKTLNEEVNEIPSSLFHYLKNGYKPASRASAWRLNFATPPNYDDDGLNCGGFSTQWESNGGKCGICGDAYNIPEPRPNELGGTYGLGVITAEYLPGATIATTTQLTASHLGYWEFKLCPDPTNNDQACFDQHVLQLENGETKYYPTLGSTTYNVNYKLPAGLVCENCVLQWRYRAGNNWGICSNGTTGLGCGKQEEFRACSDITIGIPKTLNEEVNEIPSSLFFYLKNGYFDKQQGLLHLLKGPEKPLRPRRPSKPSKPSRRQPRPARYNKRRKQKMSRSKKRKKTQYWK</sequence>
<comment type="caution">
    <text evidence="1">The sequence shown here is derived from an EMBL/GenBank/DDBJ whole genome shotgun (WGS) entry which is preliminary data.</text>
</comment>
<organism evidence="1 2">
    <name type="scientific">Choristoneura fumiferana</name>
    <name type="common">Spruce budworm moth</name>
    <name type="synonym">Archips fumiferana</name>
    <dbReference type="NCBI Taxonomy" id="7141"/>
    <lineage>
        <taxon>Eukaryota</taxon>
        <taxon>Metazoa</taxon>
        <taxon>Ecdysozoa</taxon>
        <taxon>Arthropoda</taxon>
        <taxon>Hexapoda</taxon>
        <taxon>Insecta</taxon>
        <taxon>Pterygota</taxon>
        <taxon>Neoptera</taxon>
        <taxon>Endopterygota</taxon>
        <taxon>Lepidoptera</taxon>
        <taxon>Glossata</taxon>
        <taxon>Ditrysia</taxon>
        <taxon>Tortricoidea</taxon>
        <taxon>Tortricidae</taxon>
        <taxon>Tortricinae</taxon>
        <taxon>Choristoneura</taxon>
    </lineage>
</organism>
<proteinExistence type="predicted"/>
<reference evidence="1 2" key="1">
    <citation type="journal article" date="2022" name="Genome Biol. Evol.">
        <title>The Spruce Budworm Genome: Reconstructing the Evolutionary History of Antifreeze Proteins.</title>
        <authorList>
            <person name="Beliveau C."/>
            <person name="Gagne P."/>
            <person name="Picq S."/>
            <person name="Vernygora O."/>
            <person name="Keeling C.I."/>
            <person name="Pinkney K."/>
            <person name="Doucet D."/>
            <person name="Wen F."/>
            <person name="Johnston J.S."/>
            <person name="Maaroufi H."/>
            <person name="Boyle B."/>
            <person name="Laroche J."/>
            <person name="Dewar K."/>
            <person name="Juretic N."/>
            <person name="Blackburn G."/>
            <person name="Nisole A."/>
            <person name="Brunet B."/>
            <person name="Brandao M."/>
            <person name="Lumley L."/>
            <person name="Duan J."/>
            <person name="Quan G."/>
            <person name="Lucarotti C.J."/>
            <person name="Roe A.D."/>
            <person name="Sperling F.A.H."/>
            <person name="Levesque R.C."/>
            <person name="Cusson M."/>
        </authorList>
    </citation>
    <scope>NUCLEOTIDE SEQUENCE [LARGE SCALE GENOMIC DNA]</scope>
    <source>
        <strain evidence="1">Glfc:IPQL:Cfum</strain>
    </source>
</reference>
<name>A0ACC0KTV4_CHOFU</name>
<evidence type="ECO:0000313" key="2">
    <source>
        <dbReference type="Proteomes" id="UP001064048"/>
    </source>
</evidence>
<dbReference type="EMBL" id="CM046123">
    <property type="protein sequence ID" value="KAI8439799.1"/>
    <property type="molecule type" value="Genomic_DNA"/>
</dbReference>